<organism evidence="2 3">
    <name type="scientific">Streptosporangium roseum (strain ATCC 12428 / DSM 43021 / JCM 3005 / KCTC 9067 / NCIMB 10171 / NRRL 2505 / NI 9100)</name>
    <dbReference type="NCBI Taxonomy" id="479432"/>
    <lineage>
        <taxon>Bacteria</taxon>
        <taxon>Bacillati</taxon>
        <taxon>Actinomycetota</taxon>
        <taxon>Actinomycetes</taxon>
        <taxon>Streptosporangiales</taxon>
        <taxon>Streptosporangiaceae</taxon>
        <taxon>Streptosporangium</taxon>
    </lineage>
</organism>
<dbReference type="AlphaFoldDB" id="D2BF66"/>
<dbReference type="HOGENOM" id="CLU_3222792_0_0_11"/>
<keyword evidence="3" id="KW-1185">Reference proteome</keyword>
<dbReference type="Proteomes" id="UP000002029">
    <property type="component" value="Chromosome"/>
</dbReference>
<gene>
    <name evidence="2" type="ordered locus">Sros_3491</name>
</gene>
<dbReference type="EMBL" id="CP001814">
    <property type="protein sequence ID" value="ACZ86427.1"/>
    <property type="molecule type" value="Genomic_DNA"/>
</dbReference>
<reference evidence="2 3" key="1">
    <citation type="journal article" date="2010" name="Stand. Genomic Sci.">
        <title>Complete genome sequence of Streptosporangium roseum type strain (NI 9100).</title>
        <authorList>
            <person name="Nolan M."/>
            <person name="Sikorski J."/>
            <person name="Jando M."/>
            <person name="Lucas S."/>
            <person name="Lapidus A."/>
            <person name="Glavina Del Rio T."/>
            <person name="Chen F."/>
            <person name="Tice H."/>
            <person name="Pitluck S."/>
            <person name="Cheng J.F."/>
            <person name="Chertkov O."/>
            <person name="Sims D."/>
            <person name="Meincke L."/>
            <person name="Brettin T."/>
            <person name="Han C."/>
            <person name="Detter J.C."/>
            <person name="Bruce D."/>
            <person name="Goodwin L."/>
            <person name="Land M."/>
            <person name="Hauser L."/>
            <person name="Chang Y.J."/>
            <person name="Jeffries C.D."/>
            <person name="Ivanova N."/>
            <person name="Mavromatis K."/>
            <person name="Mikhailova N."/>
            <person name="Chen A."/>
            <person name="Palaniappan K."/>
            <person name="Chain P."/>
            <person name="Rohde M."/>
            <person name="Goker M."/>
            <person name="Bristow J."/>
            <person name="Eisen J.A."/>
            <person name="Markowitz V."/>
            <person name="Hugenholtz P."/>
            <person name="Kyrpides N.C."/>
            <person name="Klenk H.P."/>
        </authorList>
    </citation>
    <scope>NUCLEOTIDE SEQUENCE [LARGE SCALE GENOMIC DNA]</scope>
    <source>
        <strain evidence="3">ATCC 12428 / DSM 43021 / JCM 3005 / NI 9100</strain>
    </source>
</reference>
<feature type="region of interest" description="Disordered" evidence="1">
    <location>
        <begin position="1"/>
        <end position="44"/>
    </location>
</feature>
<evidence type="ECO:0000256" key="1">
    <source>
        <dbReference type="SAM" id="MobiDB-lite"/>
    </source>
</evidence>
<dbReference type="STRING" id="479432.Sros_3491"/>
<protein>
    <submittedName>
        <fullName evidence="2">Uncharacterized protein</fullName>
    </submittedName>
</protein>
<dbReference type="KEGG" id="sro:Sros_3491"/>
<evidence type="ECO:0000313" key="3">
    <source>
        <dbReference type="Proteomes" id="UP000002029"/>
    </source>
</evidence>
<sequence>MARVRTATAGHGGRRRSVPARRRPGPAFPGFPGGLVKRPREVTW</sequence>
<proteinExistence type="predicted"/>
<accession>D2BF66</accession>
<name>D2BF66_STRRD</name>
<evidence type="ECO:0000313" key="2">
    <source>
        <dbReference type="EMBL" id="ACZ86427.1"/>
    </source>
</evidence>
<feature type="compositionally biased region" description="Basic residues" evidence="1">
    <location>
        <begin position="12"/>
        <end position="24"/>
    </location>
</feature>